<reference evidence="1" key="1">
    <citation type="journal article" date="2021" name="PeerJ">
        <title>Extensive microbial diversity within the chicken gut microbiome revealed by metagenomics and culture.</title>
        <authorList>
            <person name="Gilroy R."/>
            <person name="Ravi A."/>
            <person name="Getino M."/>
            <person name="Pursley I."/>
            <person name="Horton D.L."/>
            <person name="Alikhan N.F."/>
            <person name="Baker D."/>
            <person name="Gharbi K."/>
            <person name="Hall N."/>
            <person name="Watson M."/>
            <person name="Adriaenssens E.M."/>
            <person name="Foster-Nyarko E."/>
            <person name="Jarju S."/>
            <person name="Secka A."/>
            <person name="Antonio M."/>
            <person name="Oren A."/>
            <person name="Chaudhuri R.R."/>
            <person name="La Ragione R."/>
            <person name="Hildebrand F."/>
            <person name="Pallen M.J."/>
        </authorList>
    </citation>
    <scope>NUCLEOTIDE SEQUENCE</scope>
    <source>
        <strain evidence="1">CHK174-6876</strain>
    </source>
</reference>
<proteinExistence type="predicted"/>
<dbReference type="Proteomes" id="UP000707535">
    <property type="component" value="Unassembled WGS sequence"/>
</dbReference>
<gene>
    <name evidence="1" type="ORF">K8V00_07980</name>
</gene>
<accession>A0A921F900</accession>
<organism evidence="1 2">
    <name type="scientific">Ligilactobacillus acidipiscis</name>
    <dbReference type="NCBI Taxonomy" id="89059"/>
    <lineage>
        <taxon>Bacteria</taxon>
        <taxon>Bacillati</taxon>
        <taxon>Bacillota</taxon>
        <taxon>Bacilli</taxon>
        <taxon>Lactobacillales</taxon>
        <taxon>Lactobacillaceae</taxon>
        <taxon>Ligilactobacillus</taxon>
    </lineage>
</organism>
<reference evidence="1" key="2">
    <citation type="submission" date="2021-09" db="EMBL/GenBank/DDBJ databases">
        <authorList>
            <person name="Gilroy R."/>
        </authorList>
    </citation>
    <scope>NUCLEOTIDE SEQUENCE</scope>
    <source>
        <strain evidence="1">CHK174-6876</strain>
    </source>
</reference>
<name>A0A921F900_9LACO</name>
<evidence type="ECO:0000313" key="1">
    <source>
        <dbReference type="EMBL" id="HJE97546.1"/>
    </source>
</evidence>
<evidence type="ECO:0000313" key="2">
    <source>
        <dbReference type="Proteomes" id="UP000707535"/>
    </source>
</evidence>
<feature type="non-terminal residue" evidence="1">
    <location>
        <position position="324"/>
    </location>
</feature>
<dbReference type="AlphaFoldDB" id="A0A921F900"/>
<sequence length="324" mass="37948">MENLIRDLQTFIQGNFKDSHLIDQILENYKGLNKKQQTELEPKMYFIYRGKFDLLFSSSQYTKSVPWMDKVVNHKGFSQELFDNKNHFFVEAVKSLLIVYLETNNPDLFHRAKRYFNLIRESYLKEVSLIDLYKQDTAIFKALDNADLYTETDFKVPISIKTIKETVHISLPQNNIEADVTCVSLPIESNNNLNSSGLVRDQDRDSTIKVSHWSVKINKYLSCEQSNSTDDSFSIMQEVVCQIVNKVIDKYRVKTHEYWVKKIYPTMIQGHSIKYKAGNLIFRDIPFYDRSQFTISAKQPQVSLRNVDGSFIQDPPLYKKLFLD</sequence>
<dbReference type="EMBL" id="DYXG01000084">
    <property type="protein sequence ID" value="HJE97546.1"/>
    <property type="molecule type" value="Genomic_DNA"/>
</dbReference>
<comment type="caution">
    <text evidence="1">The sequence shown here is derived from an EMBL/GenBank/DDBJ whole genome shotgun (WGS) entry which is preliminary data.</text>
</comment>
<protein>
    <submittedName>
        <fullName evidence="1">Uncharacterized protein</fullName>
    </submittedName>
</protein>